<comment type="caution">
    <text evidence="12">The sequence shown here is derived from an EMBL/GenBank/DDBJ whole genome shotgun (WGS) entry which is preliminary data.</text>
</comment>
<organism evidence="12 13">
    <name type="scientific">Penicillium daleae</name>
    <dbReference type="NCBI Taxonomy" id="63821"/>
    <lineage>
        <taxon>Eukaryota</taxon>
        <taxon>Fungi</taxon>
        <taxon>Dikarya</taxon>
        <taxon>Ascomycota</taxon>
        <taxon>Pezizomycotina</taxon>
        <taxon>Eurotiomycetes</taxon>
        <taxon>Eurotiomycetidae</taxon>
        <taxon>Eurotiales</taxon>
        <taxon>Aspergillaceae</taxon>
        <taxon>Penicillium</taxon>
    </lineage>
</organism>
<feature type="domain" description="CSC1/OSCA1-like N-terminal transmembrane" evidence="10">
    <location>
        <begin position="38"/>
        <end position="205"/>
    </location>
</feature>
<evidence type="ECO:0000256" key="8">
    <source>
        <dbReference type="SAM" id="Phobius"/>
    </source>
</evidence>
<dbReference type="InterPro" id="IPR045122">
    <property type="entry name" value="Csc1-like"/>
</dbReference>
<dbReference type="Pfam" id="PF02714">
    <property type="entry name" value="RSN1_7TM"/>
    <property type="match status" value="1"/>
</dbReference>
<evidence type="ECO:0000313" key="12">
    <source>
        <dbReference type="EMBL" id="KAJ5464949.1"/>
    </source>
</evidence>
<feature type="transmembrane region" description="Helical" evidence="8">
    <location>
        <begin position="536"/>
        <end position="560"/>
    </location>
</feature>
<proteinExistence type="inferred from homology"/>
<dbReference type="Proteomes" id="UP001213681">
    <property type="component" value="Unassembled WGS sequence"/>
</dbReference>
<dbReference type="GeneID" id="81594272"/>
<reference evidence="12" key="2">
    <citation type="journal article" date="2023" name="IMA Fungus">
        <title>Comparative genomic study of the Penicillium genus elucidates a diverse pangenome and 15 lateral gene transfer events.</title>
        <authorList>
            <person name="Petersen C."/>
            <person name="Sorensen T."/>
            <person name="Nielsen M.R."/>
            <person name="Sondergaard T.E."/>
            <person name="Sorensen J.L."/>
            <person name="Fitzpatrick D.A."/>
            <person name="Frisvad J.C."/>
            <person name="Nielsen K.L."/>
        </authorList>
    </citation>
    <scope>NUCLEOTIDE SEQUENCE</scope>
    <source>
        <strain evidence="12">IBT 16125</strain>
    </source>
</reference>
<evidence type="ECO:0000259" key="9">
    <source>
        <dbReference type="Pfam" id="PF02714"/>
    </source>
</evidence>
<feature type="transmembrane region" description="Helical" evidence="8">
    <location>
        <begin position="494"/>
        <end position="515"/>
    </location>
</feature>
<feature type="transmembrane region" description="Helical" evidence="8">
    <location>
        <begin position="40"/>
        <end position="59"/>
    </location>
</feature>
<reference evidence="12" key="1">
    <citation type="submission" date="2022-12" db="EMBL/GenBank/DDBJ databases">
        <authorList>
            <person name="Petersen C."/>
        </authorList>
    </citation>
    <scope>NUCLEOTIDE SEQUENCE</scope>
    <source>
        <strain evidence="12">IBT 16125</strain>
    </source>
</reference>
<feature type="transmembrane region" description="Helical" evidence="8">
    <location>
        <begin position="727"/>
        <end position="746"/>
    </location>
</feature>
<keyword evidence="6 8" id="KW-0472">Membrane</keyword>
<feature type="domain" description="CSC1/OSCA1-like cytosolic" evidence="11">
    <location>
        <begin position="225"/>
        <end position="429"/>
    </location>
</feature>
<dbReference type="RefSeq" id="XP_056771796.1">
    <property type="nucleotide sequence ID" value="XM_056904029.1"/>
</dbReference>
<evidence type="ECO:0000256" key="2">
    <source>
        <dbReference type="ARBA" id="ARBA00007779"/>
    </source>
</evidence>
<feature type="transmembrane region" description="Helical" evidence="8">
    <location>
        <begin position="442"/>
        <end position="463"/>
    </location>
</feature>
<dbReference type="AlphaFoldDB" id="A0AAD6CJ84"/>
<dbReference type="PANTHER" id="PTHR13018">
    <property type="entry name" value="PROBABLE MEMBRANE PROTEIN DUF221-RELATED"/>
    <property type="match status" value="1"/>
</dbReference>
<dbReference type="PANTHER" id="PTHR13018:SF5">
    <property type="entry name" value="RE44586P"/>
    <property type="match status" value="1"/>
</dbReference>
<feature type="region of interest" description="Disordered" evidence="7">
    <location>
        <begin position="826"/>
        <end position="845"/>
    </location>
</feature>
<name>A0AAD6CJ84_9EURO</name>
<comment type="subcellular location">
    <subcellularLocation>
        <location evidence="1">Membrane</location>
        <topology evidence="1">Multi-pass membrane protein</topology>
    </subcellularLocation>
</comment>
<evidence type="ECO:0000256" key="4">
    <source>
        <dbReference type="ARBA" id="ARBA00022692"/>
    </source>
</evidence>
<protein>
    <submittedName>
        <fullName evidence="12">Calcium permeable stress-gated cation channel 1</fullName>
    </submittedName>
</protein>
<feature type="domain" description="CSC1/OSCA1-like 7TM region" evidence="9">
    <location>
        <begin position="441"/>
        <end position="718"/>
    </location>
</feature>
<feature type="region of interest" description="Disordered" evidence="7">
    <location>
        <begin position="766"/>
        <end position="789"/>
    </location>
</feature>
<dbReference type="Pfam" id="PF13967">
    <property type="entry name" value="RSN1_TM"/>
    <property type="match status" value="1"/>
</dbReference>
<feature type="transmembrane region" description="Helical" evidence="8">
    <location>
        <begin position="184"/>
        <end position="203"/>
    </location>
</feature>
<evidence type="ECO:0000256" key="6">
    <source>
        <dbReference type="ARBA" id="ARBA00023136"/>
    </source>
</evidence>
<dbReference type="GO" id="GO:0005886">
    <property type="term" value="C:plasma membrane"/>
    <property type="evidence" value="ECO:0007669"/>
    <property type="project" value="TreeGrafter"/>
</dbReference>
<evidence type="ECO:0000256" key="5">
    <source>
        <dbReference type="ARBA" id="ARBA00022989"/>
    </source>
</evidence>
<feature type="transmembrane region" description="Helical" evidence="8">
    <location>
        <begin position="661"/>
        <end position="680"/>
    </location>
</feature>
<accession>A0AAD6CJ84</accession>
<feature type="compositionally biased region" description="Low complexity" evidence="7">
    <location>
        <begin position="771"/>
        <end position="784"/>
    </location>
</feature>
<evidence type="ECO:0000313" key="13">
    <source>
        <dbReference type="Proteomes" id="UP001213681"/>
    </source>
</evidence>
<dbReference type="Pfam" id="PF14703">
    <property type="entry name" value="PHM7_cyt"/>
    <property type="match status" value="1"/>
</dbReference>
<sequence length="845" mass="95858">MSLTASAATALFTVLASDPEDDDPGRRWGDQTKESRDLYTQFVISFVLGLGAFVSFCVLRPKWADLYAARRRQRCAASALPELPDSFFGWIPVLYRITEEEVLHSAGLDAYVFLSFFKFAIRLLLAIFAFAVTIILPLHYKYTGKSGVPDWDDIEPPSNKSMNAIGILGKAKDKDKLVTDPGYIWIYVLFPYLFSGLAIYLLLQETNKIIRTRQTYLGNQTTTTDRTVRLSGIPQDLTSEDMIKDFVEGLRVGKVESVTLCRKWGELDRLIDERMEILRALERAWTKHLGYKRPRKDGNTLPLTHQPQYTRARLHLEEDDETSQLLDGVDQDHVSGYLHERPKVRIWYGPFKLRFRMIDAIDYFEEKLRKIDEQITSAREKEYPPTEIAFVTMESIAASQMLVQATLDPHPMQMFARLAPAPADVVWKNTYLSRSRRMTQSWLITLAIGFLTIFWSVLLLPIATLLELDTLHKIIPSLAETLAMHPILKSLVSTGLPTLAFSLLTVAVPYLYEWLSKNQGMMSRGDIELSVISKNFFFSFFNLFLLFTVFGTATGFYSFWERLRDAFKDATTIAFALATSLEGFTKFYINLLVLQGLGLFPFRLLEFGSVALYPLQFFRAQTPREYAELSTPPKFSYGFSIPQTILALIICIVYSVFPSSWLICLFGLVYFSIGQFIYKYQLLYALDHQQHSTGRAWPMICNRLFVGLVVYHLAMIGVLALRGAITRSLLLVPLLGFTVWFSYWFARTYEPLMKFIALKSINRDQPGGGDVSPSPSSSFSPSSGMDRDALPIRIGGQELGLRLKKYVNPSLILPLHDAWLPGRSPDHINGASPPGHPDLADIVSA</sequence>
<evidence type="ECO:0000259" key="11">
    <source>
        <dbReference type="Pfam" id="PF14703"/>
    </source>
</evidence>
<keyword evidence="4 8" id="KW-0812">Transmembrane</keyword>
<feature type="transmembrane region" description="Helical" evidence="8">
    <location>
        <begin position="635"/>
        <end position="655"/>
    </location>
</feature>
<feature type="transmembrane region" description="Helical" evidence="8">
    <location>
        <begin position="119"/>
        <end position="140"/>
    </location>
</feature>
<dbReference type="EMBL" id="JAPVEA010000001">
    <property type="protein sequence ID" value="KAJ5464949.1"/>
    <property type="molecule type" value="Genomic_DNA"/>
</dbReference>
<keyword evidence="5 8" id="KW-1133">Transmembrane helix</keyword>
<evidence type="ECO:0000256" key="7">
    <source>
        <dbReference type="SAM" id="MobiDB-lite"/>
    </source>
</evidence>
<gene>
    <name evidence="12" type="ORF">N7458_000635</name>
</gene>
<evidence type="ECO:0000256" key="3">
    <source>
        <dbReference type="ARBA" id="ARBA00022448"/>
    </source>
</evidence>
<feature type="transmembrane region" description="Helical" evidence="8">
    <location>
        <begin position="700"/>
        <end position="721"/>
    </location>
</feature>
<comment type="similarity">
    <text evidence="2">Belongs to the CSC1 (TC 1.A.17) family.</text>
</comment>
<feature type="transmembrane region" description="Helical" evidence="8">
    <location>
        <begin position="587"/>
        <end position="615"/>
    </location>
</feature>
<dbReference type="GO" id="GO:0005227">
    <property type="term" value="F:calcium-activated cation channel activity"/>
    <property type="evidence" value="ECO:0007669"/>
    <property type="project" value="InterPro"/>
</dbReference>
<evidence type="ECO:0000259" key="10">
    <source>
        <dbReference type="Pfam" id="PF13967"/>
    </source>
</evidence>
<dbReference type="InterPro" id="IPR027815">
    <property type="entry name" value="CSC1/OSCA1-like_cyt"/>
</dbReference>
<keyword evidence="13" id="KW-1185">Reference proteome</keyword>
<dbReference type="InterPro" id="IPR003864">
    <property type="entry name" value="CSC1/OSCA1-like_7TM"/>
</dbReference>
<dbReference type="InterPro" id="IPR032880">
    <property type="entry name" value="CSC1/OSCA1-like_N"/>
</dbReference>
<keyword evidence="3" id="KW-0813">Transport</keyword>
<evidence type="ECO:0000256" key="1">
    <source>
        <dbReference type="ARBA" id="ARBA00004141"/>
    </source>
</evidence>